<dbReference type="InterPro" id="IPR056594">
    <property type="entry name" value="AT5G49610-like_b-prop"/>
</dbReference>
<dbReference type="InterPro" id="IPR036047">
    <property type="entry name" value="F-box-like_dom_sf"/>
</dbReference>
<dbReference type="Proteomes" id="UP000324705">
    <property type="component" value="Chromosome 3B"/>
</dbReference>
<gene>
    <name evidence="3" type="ORF">TRITD_3Bv1G248590</name>
</gene>
<organism evidence="3 4">
    <name type="scientific">Triticum turgidum subsp. durum</name>
    <name type="common">Durum wheat</name>
    <name type="synonym">Triticum durum</name>
    <dbReference type="NCBI Taxonomy" id="4567"/>
    <lineage>
        <taxon>Eukaryota</taxon>
        <taxon>Viridiplantae</taxon>
        <taxon>Streptophyta</taxon>
        <taxon>Embryophyta</taxon>
        <taxon>Tracheophyta</taxon>
        <taxon>Spermatophyta</taxon>
        <taxon>Magnoliopsida</taxon>
        <taxon>Liliopsida</taxon>
        <taxon>Poales</taxon>
        <taxon>Poaceae</taxon>
        <taxon>BOP clade</taxon>
        <taxon>Pooideae</taxon>
        <taxon>Triticodae</taxon>
        <taxon>Triticeae</taxon>
        <taxon>Triticinae</taxon>
        <taxon>Triticum</taxon>
    </lineage>
</organism>
<sequence length="415" mass="46410">MEGEAQSPLGLGGTGGDAQPPLGLDGTEGDAQLPSACVSKVLDDDNLLTEIIVRVGFPTSLVRAAGVCRRWLSHASDRAFLRCFRELHPPTLLGFYIKGLHKGATRFVPMLPQPPELAAVVRRADFRLDTYDSDTNQMLMAVCRNGSVVTSWHKVKSPRDEIAFTVQYPLCYGRDMTILPGLSLTIEEFGYSTTWTRLFSKEEGDGLSIFFLVVEIIRKPVHVYTLQNGDGAWRKHLTLADCDLHPGLGCRAVLSGNKIYAVSSMKDIVVVDLKASISSTIPAPHGVDFELLDTVMLPRADDGSGVYLIHIKELQLHIWLHNGDNWLLVDTICLTEICADLLEDDSSVDFTIIHVGDYNEFVFLEMDQCILYLDIKRRTLRRVSREYDLFEIYPFMMSWPPIFPVLMDSPSRDAT</sequence>
<dbReference type="EMBL" id="LT934116">
    <property type="protein sequence ID" value="VAH84401.1"/>
    <property type="molecule type" value="Genomic_DNA"/>
</dbReference>
<accession>A0A9R1S8R9</accession>
<dbReference type="PANTHER" id="PTHR33207">
    <property type="entry name" value="F-BOX DOMAIN CONTAINING PROTEIN-RELATED"/>
    <property type="match status" value="1"/>
</dbReference>
<evidence type="ECO:0000259" key="2">
    <source>
        <dbReference type="Pfam" id="PF23635"/>
    </source>
</evidence>
<name>A0A9R1S8R9_TRITD</name>
<dbReference type="Pfam" id="PF23635">
    <property type="entry name" value="Beta-prop_AT5G49610-like"/>
    <property type="match status" value="1"/>
</dbReference>
<dbReference type="SUPFAM" id="SSF81383">
    <property type="entry name" value="F-box domain"/>
    <property type="match status" value="1"/>
</dbReference>
<keyword evidence="4" id="KW-1185">Reference proteome</keyword>
<evidence type="ECO:0000256" key="1">
    <source>
        <dbReference type="SAM" id="MobiDB-lite"/>
    </source>
</evidence>
<dbReference type="AlphaFoldDB" id="A0A9R1S8R9"/>
<proteinExistence type="predicted"/>
<feature type="region of interest" description="Disordered" evidence="1">
    <location>
        <begin position="1"/>
        <end position="29"/>
    </location>
</feature>
<dbReference type="OMA" id="FLEMDQC"/>
<evidence type="ECO:0000313" key="3">
    <source>
        <dbReference type="EMBL" id="VAH84401.1"/>
    </source>
</evidence>
<reference evidence="3 4" key="1">
    <citation type="submission" date="2017-09" db="EMBL/GenBank/DDBJ databases">
        <authorList>
            <consortium name="International Durum Wheat Genome Sequencing Consortium (IDWGSC)"/>
            <person name="Milanesi L."/>
        </authorList>
    </citation>
    <scope>NUCLEOTIDE SEQUENCE [LARGE SCALE GENOMIC DNA]</scope>
    <source>
        <strain evidence="4">cv. Svevo</strain>
    </source>
</reference>
<evidence type="ECO:0000313" key="4">
    <source>
        <dbReference type="Proteomes" id="UP000324705"/>
    </source>
</evidence>
<dbReference type="Gramene" id="TRITD3Bv1G248590.1">
    <property type="protein sequence ID" value="TRITD3Bv1G248590.1"/>
    <property type="gene ID" value="TRITD3Bv1G248590"/>
</dbReference>
<protein>
    <recommendedName>
        <fullName evidence="2">F-box protein AT5G49610-like beta-propeller domain-containing protein</fullName>
    </recommendedName>
</protein>
<feature type="domain" description="F-box protein AT5G49610-like beta-propeller" evidence="2">
    <location>
        <begin position="141"/>
        <end position="403"/>
    </location>
</feature>